<dbReference type="GO" id="GO:0005813">
    <property type="term" value="C:centrosome"/>
    <property type="evidence" value="ECO:0007669"/>
    <property type="project" value="TreeGrafter"/>
</dbReference>
<dbReference type="InterPro" id="IPR022136">
    <property type="entry name" value="DUF3668"/>
</dbReference>
<keyword evidence="4" id="KW-1185">Reference proteome</keyword>
<reference evidence="3 4" key="1">
    <citation type="submission" date="2015-04" db="EMBL/GenBank/DDBJ databases">
        <authorList>
            <person name="Syromyatnikov M.Y."/>
            <person name="Popov V.N."/>
        </authorList>
    </citation>
    <scope>NUCLEOTIDE SEQUENCE [LARGE SCALE GENOMIC DNA]</scope>
</reference>
<proteinExistence type="predicted"/>
<feature type="coiled-coil region" evidence="1">
    <location>
        <begin position="682"/>
        <end position="709"/>
    </location>
</feature>
<name>A0A1J1HZW3_9DIPT</name>
<dbReference type="STRING" id="568069.A0A1J1HZW3"/>
<evidence type="ECO:0000259" key="2">
    <source>
        <dbReference type="Pfam" id="PF12416"/>
    </source>
</evidence>
<dbReference type="PANTHER" id="PTHR21574:SF0">
    <property type="entry name" value="CENTROSOMAL PROTEIN OF 120 KDA"/>
    <property type="match status" value="1"/>
</dbReference>
<feature type="domain" description="DUF3668" evidence="2">
    <location>
        <begin position="191"/>
        <end position="357"/>
    </location>
</feature>
<protein>
    <submittedName>
        <fullName evidence="3">CLUMA_CG005322, isoform A</fullName>
    </submittedName>
</protein>
<dbReference type="EMBL" id="CVRI01000021">
    <property type="protein sequence ID" value="CRK91673.1"/>
    <property type="molecule type" value="Genomic_DNA"/>
</dbReference>
<evidence type="ECO:0000313" key="4">
    <source>
        <dbReference type="Proteomes" id="UP000183832"/>
    </source>
</evidence>
<dbReference type="InterPro" id="IPR039893">
    <property type="entry name" value="CEP120-like"/>
</dbReference>
<keyword evidence="1" id="KW-0175">Coiled coil</keyword>
<sequence length="870" mass="100219">MEISSKDEEQSVVVVHIEEGIHFNSAPAIYIQATLSGNKLNAEPVKPGHTTLIDCNLVWETDKKSVKRMKSDNLSIKIECFALSDLKTKPNETRKELIGYILVPMKVIPVVPIAKAIQTKPRWTRVIGLSKEWRQFKPELLLNTMITSKEFLTYNKNEALEARGLEIIESMVIEENPTPGMLTSQKGIFIRLLQEEGLLQVGHIDTECDVFTIKILLKHIRDLDLLLNESQSELSNDLFINYVLLGNPHTRALDKKFNRQHQIHEKVSINFRSSLALLKEYFDKVFFIPFDVVAGDKILGKSEIKLNQLITTTSLREFFEKYPTVSCEFDGTCVIKNHNEDSSNHASPVLDYQVSIHYIATKKLHQTELLENFKRSQRIDSQAGGDNAVPSHRDVLTNIKSSSRQKETLNDYEAVKSVGVGQSEVIKKPSTSHSSNSVLNAQKKEKSSELPRIYSCTLHISTIKFNRKPCKGIWQVLFFHDKADTQKTFVNKEINEASDLSDNTFDFDEVELKLFFKSEASNIMELIKSSDNCCLTIKGPKGAFGKAHLDCTSLLIGNKENKSGMIIFLDSVENVMAMANIYVTMNDLGINFNSIPRPITPNSTKDVIETRYSDMNVTKTFEDQKMRMLDEDLTYKLIDELEEWKSNHQKQFMLDLKQKETQLLEVLKTEWLTKQTKLEQEILVKAEEMKSLTNALKDAQKDLKDNNSRMSRDDQDLETYKRELEATYKNQLIIIRERARELETDLMHELKLKDIQLNDLNHCNQHLKTENCELRHRLECLQSEFAELKANVMPPEQVEKLIQEIEQWAKAVRESHIVRRQQIRNEKENLFDAKFESLYGNLDDDNCELNIDKHELEQIKQCLNVSDDEI</sequence>
<dbReference type="Gene3D" id="2.60.40.150">
    <property type="entry name" value="C2 domain"/>
    <property type="match status" value="1"/>
</dbReference>
<evidence type="ECO:0000313" key="3">
    <source>
        <dbReference type="EMBL" id="CRK91673.1"/>
    </source>
</evidence>
<accession>A0A1J1HZW3</accession>
<dbReference type="PANTHER" id="PTHR21574">
    <property type="entry name" value="CENTROSOMAL PROTEIN OF 120 KDA"/>
    <property type="match status" value="1"/>
</dbReference>
<dbReference type="GO" id="GO:1903724">
    <property type="term" value="P:positive regulation of centriole elongation"/>
    <property type="evidence" value="ECO:0007669"/>
    <property type="project" value="TreeGrafter"/>
</dbReference>
<dbReference type="Pfam" id="PF12416">
    <property type="entry name" value="DUF3668"/>
    <property type="match status" value="1"/>
</dbReference>
<dbReference type="OrthoDB" id="332250at2759"/>
<dbReference type="InterPro" id="IPR035892">
    <property type="entry name" value="C2_domain_sf"/>
</dbReference>
<dbReference type="Proteomes" id="UP000183832">
    <property type="component" value="Unassembled WGS sequence"/>
</dbReference>
<evidence type="ECO:0000256" key="1">
    <source>
        <dbReference type="SAM" id="Coils"/>
    </source>
</evidence>
<organism evidence="3 4">
    <name type="scientific">Clunio marinus</name>
    <dbReference type="NCBI Taxonomy" id="568069"/>
    <lineage>
        <taxon>Eukaryota</taxon>
        <taxon>Metazoa</taxon>
        <taxon>Ecdysozoa</taxon>
        <taxon>Arthropoda</taxon>
        <taxon>Hexapoda</taxon>
        <taxon>Insecta</taxon>
        <taxon>Pterygota</taxon>
        <taxon>Neoptera</taxon>
        <taxon>Endopterygota</taxon>
        <taxon>Diptera</taxon>
        <taxon>Nematocera</taxon>
        <taxon>Chironomoidea</taxon>
        <taxon>Chironomidae</taxon>
        <taxon>Clunio</taxon>
    </lineage>
</organism>
<dbReference type="AlphaFoldDB" id="A0A1J1HZW3"/>
<gene>
    <name evidence="3" type="ORF">CLUMA_CG005322</name>
</gene>